<dbReference type="PIRSF" id="PIRSF002419">
    <property type="entry name" value="Tetraspanin"/>
    <property type="match status" value="1"/>
</dbReference>
<evidence type="ECO:0000256" key="6">
    <source>
        <dbReference type="RuleBase" id="RU361218"/>
    </source>
</evidence>
<dbReference type="Gene3D" id="1.10.1450.10">
    <property type="entry name" value="Tetraspanin"/>
    <property type="match status" value="1"/>
</dbReference>
<evidence type="ECO:0000256" key="1">
    <source>
        <dbReference type="ARBA" id="ARBA00004141"/>
    </source>
</evidence>
<dbReference type="GeneID" id="100202014"/>
<dbReference type="RefSeq" id="XP_065646670.1">
    <property type="nucleotide sequence ID" value="XM_065790598.1"/>
</dbReference>
<keyword evidence="7" id="KW-1185">Reference proteome</keyword>
<dbReference type="PANTHER" id="PTHR19282:SF544">
    <property type="entry name" value="TETRASPANIN"/>
    <property type="match status" value="1"/>
</dbReference>
<feature type="transmembrane region" description="Helical" evidence="6">
    <location>
        <begin position="82"/>
        <end position="106"/>
    </location>
</feature>
<gene>
    <name evidence="8" type="primary">LOC100202014</name>
</gene>
<evidence type="ECO:0000256" key="4">
    <source>
        <dbReference type="ARBA" id="ARBA00022989"/>
    </source>
</evidence>
<evidence type="ECO:0000256" key="2">
    <source>
        <dbReference type="ARBA" id="ARBA00006840"/>
    </source>
</evidence>
<reference evidence="7" key="1">
    <citation type="submission" date="2025-05" db="UniProtKB">
        <authorList>
            <consortium name="RefSeq"/>
        </authorList>
    </citation>
    <scope>NUCLEOTIDE SEQUENCE [LARGE SCALE GENOMIC DNA]</scope>
</reference>
<feature type="transmembrane region" description="Helical" evidence="6">
    <location>
        <begin position="205"/>
        <end position="233"/>
    </location>
</feature>
<evidence type="ECO:0000313" key="7">
    <source>
        <dbReference type="Proteomes" id="UP001652625"/>
    </source>
</evidence>
<evidence type="ECO:0000256" key="5">
    <source>
        <dbReference type="ARBA" id="ARBA00023136"/>
    </source>
</evidence>
<protein>
    <recommendedName>
        <fullName evidence="6">Tetraspanin</fullName>
    </recommendedName>
</protein>
<dbReference type="SUPFAM" id="SSF48652">
    <property type="entry name" value="Tetraspanin"/>
    <property type="match status" value="1"/>
</dbReference>
<proteinExistence type="inferred from homology"/>
<accession>A0ABM4BCJ9</accession>
<organism evidence="7 8">
    <name type="scientific">Hydra vulgaris</name>
    <name type="common">Hydra</name>
    <name type="synonym">Hydra attenuata</name>
    <dbReference type="NCBI Taxonomy" id="6087"/>
    <lineage>
        <taxon>Eukaryota</taxon>
        <taxon>Metazoa</taxon>
        <taxon>Cnidaria</taxon>
        <taxon>Hydrozoa</taxon>
        <taxon>Hydroidolina</taxon>
        <taxon>Anthoathecata</taxon>
        <taxon>Aplanulata</taxon>
        <taxon>Hydridae</taxon>
        <taxon>Hydra</taxon>
    </lineage>
</organism>
<feature type="transmembrane region" description="Helical" evidence="6">
    <location>
        <begin position="55"/>
        <end position="75"/>
    </location>
</feature>
<dbReference type="PANTHER" id="PTHR19282">
    <property type="entry name" value="TETRASPANIN"/>
    <property type="match status" value="1"/>
</dbReference>
<evidence type="ECO:0000256" key="3">
    <source>
        <dbReference type="ARBA" id="ARBA00022692"/>
    </source>
</evidence>
<name>A0ABM4BCJ9_HYDVU</name>
<reference evidence="8" key="2">
    <citation type="submission" date="2025-08" db="UniProtKB">
        <authorList>
            <consortium name="RefSeq"/>
        </authorList>
    </citation>
    <scope>IDENTIFICATION</scope>
</reference>
<evidence type="ECO:0000313" key="8">
    <source>
        <dbReference type="RefSeq" id="XP_065646670.1"/>
    </source>
</evidence>
<keyword evidence="3 6" id="KW-0812">Transmembrane</keyword>
<comment type="similarity">
    <text evidence="2 6">Belongs to the tetraspanin (TM4SF) family.</text>
</comment>
<sequence length="236" mass="25749">MAATKTCVKFFLFGFNVVFWLAGGAAAAIGIWMLFDGGRFNKFIGNYTFTVPASILVAAGLFVFFVGFCGCFGAVKEHKCLLGTYFTMLLLVFCAEIAAGVLAFLYRDKIYDEVTYQSKLVIINDYGTGIVAIDYSVNLMQQKFKCCGASGPNDYSAWVNRQGSNKQVPESCCSTPSKCTINIDQNLLYKTGCVDSLTTFIKENMIILGGIGVGLACVQLLGMCFSCCLFFAIDDY</sequence>
<dbReference type="InterPro" id="IPR018499">
    <property type="entry name" value="Tetraspanin/Peripherin"/>
</dbReference>
<dbReference type="Proteomes" id="UP001652625">
    <property type="component" value="Chromosome 02"/>
</dbReference>
<feature type="transmembrane region" description="Helical" evidence="6">
    <location>
        <begin position="12"/>
        <end position="35"/>
    </location>
</feature>
<dbReference type="InterPro" id="IPR008952">
    <property type="entry name" value="Tetraspanin_EC2_sf"/>
</dbReference>
<keyword evidence="4 6" id="KW-1133">Transmembrane helix</keyword>
<keyword evidence="5 6" id="KW-0472">Membrane</keyword>
<dbReference type="InterPro" id="IPR000301">
    <property type="entry name" value="Tetraspanin_animals"/>
</dbReference>
<dbReference type="PRINTS" id="PR00259">
    <property type="entry name" value="TMFOUR"/>
</dbReference>
<dbReference type="Pfam" id="PF00335">
    <property type="entry name" value="Tetraspanin"/>
    <property type="match status" value="1"/>
</dbReference>
<comment type="subcellular location">
    <subcellularLocation>
        <location evidence="1 6">Membrane</location>
        <topology evidence="1 6">Multi-pass membrane protein</topology>
    </subcellularLocation>
</comment>